<dbReference type="VEuPathDB" id="FungiDB:PEXP_043910"/>
<organism evidence="3 4">
    <name type="scientific">Penicillium expansum</name>
    <name type="common">Blue mold rot fungus</name>
    <dbReference type="NCBI Taxonomy" id="27334"/>
    <lineage>
        <taxon>Eukaryota</taxon>
        <taxon>Fungi</taxon>
        <taxon>Dikarya</taxon>
        <taxon>Ascomycota</taxon>
        <taxon>Pezizomycotina</taxon>
        <taxon>Eurotiomycetes</taxon>
        <taxon>Eurotiomycetidae</taxon>
        <taxon>Eurotiales</taxon>
        <taxon>Aspergillaceae</taxon>
        <taxon>Penicillium</taxon>
    </lineage>
</organism>
<dbReference type="GO" id="GO:0016747">
    <property type="term" value="F:acyltransferase activity, transferring groups other than amino-acyl groups"/>
    <property type="evidence" value="ECO:0007669"/>
    <property type="project" value="InterPro"/>
</dbReference>
<evidence type="ECO:0000256" key="1">
    <source>
        <dbReference type="SAM" id="MobiDB-lite"/>
    </source>
</evidence>
<keyword evidence="4" id="KW-1185">Reference proteome</keyword>
<comment type="caution">
    <text evidence="3">The sequence shown here is derived from an EMBL/GenBank/DDBJ whole genome shotgun (WGS) entry which is preliminary data.</text>
</comment>
<evidence type="ECO:0000313" key="4">
    <source>
        <dbReference type="Proteomes" id="UP000030143"/>
    </source>
</evidence>
<feature type="compositionally biased region" description="Polar residues" evidence="1">
    <location>
        <begin position="15"/>
        <end position="29"/>
    </location>
</feature>
<dbReference type="GeneID" id="27675688"/>
<dbReference type="PROSITE" id="PS51186">
    <property type="entry name" value="GNAT"/>
    <property type="match status" value="1"/>
</dbReference>
<dbReference type="AlphaFoldDB" id="A0A0A2IGC0"/>
<gene>
    <name evidence="3" type="ORF">PEX2_029940</name>
</gene>
<dbReference type="OrthoDB" id="64477at2759"/>
<proteinExistence type="predicted"/>
<dbReference type="Pfam" id="PF13302">
    <property type="entry name" value="Acetyltransf_3"/>
    <property type="match status" value="1"/>
</dbReference>
<dbReference type="Gene3D" id="3.40.630.30">
    <property type="match status" value="1"/>
</dbReference>
<dbReference type="InterPro" id="IPR000182">
    <property type="entry name" value="GNAT_dom"/>
</dbReference>
<evidence type="ECO:0000259" key="2">
    <source>
        <dbReference type="PROSITE" id="PS51186"/>
    </source>
</evidence>
<dbReference type="SUPFAM" id="SSF55729">
    <property type="entry name" value="Acyl-CoA N-acyltransferases (Nat)"/>
    <property type="match status" value="1"/>
</dbReference>
<reference evidence="3 4" key="1">
    <citation type="journal article" date="2015" name="Mol. Plant Microbe Interact.">
        <title>Genome, transcriptome, and functional analyses of Penicillium expansum provide new insights into secondary metabolism and pathogenicity.</title>
        <authorList>
            <person name="Ballester A.R."/>
            <person name="Marcet-Houben M."/>
            <person name="Levin E."/>
            <person name="Sela N."/>
            <person name="Selma-Lazaro C."/>
            <person name="Carmona L."/>
            <person name="Wisniewski M."/>
            <person name="Droby S."/>
            <person name="Gonzalez-Candelas L."/>
            <person name="Gabaldon T."/>
        </authorList>
    </citation>
    <scope>NUCLEOTIDE SEQUENCE [LARGE SCALE GENOMIC DNA]</scope>
    <source>
        <strain evidence="3 4">MD-8</strain>
    </source>
</reference>
<accession>A0A0A2IGC0</accession>
<dbReference type="EMBL" id="JQFZ01000202">
    <property type="protein sequence ID" value="KGO55176.1"/>
    <property type="molecule type" value="Genomic_DNA"/>
</dbReference>
<dbReference type="Proteomes" id="UP000030143">
    <property type="component" value="Unassembled WGS sequence"/>
</dbReference>
<dbReference type="HOGENOM" id="CLU_1343657_0_0_1"/>
<dbReference type="InterPro" id="IPR016181">
    <property type="entry name" value="Acyl_CoA_acyltransferase"/>
</dbReference>
<feature type="region of interest" description="Disordered" evidence="1">
    <location>
        <begin position="1"/>
        <end position="29"/>
    </location>
</feature>
<feature type="domain" description="N-acetyltransferase" evidence="2">
    <location>
        <begin position="53"/>
        <end position="226"/>
    </location>
</feature>
<dbReference type="PhylomeDB" id="A0A0A2IGC0"/>
<dbReference type="RefSeq" id="XP_016597391.1">
    <property type="nucleotide sequence ID" value="XM_016740269.1"/>
</dbReference>
<evidence type="ECO:0000313" key="3">
    <source>
        <dbReference type="EMBL" id="KGO55176.1"/>
    </source>
</evidence>
<name>A0A0A2IGC0_PENEN</name>
<protein>
    <submittedName>
        <fullName evidence="3">Acyl-CoA N-acyltransferase</fullName>
    </submittedName>
</protein>
<sequence length="228" mass="25313">MPQNNNSLRGDLQYRDSTSNFPQENMNSTSYPLSYQTVGQLDDSDFKLQSLSTDLSLCLPKKEDTPVILNILQNKANSEFDKSISEATTEELEGIARRWTSLSQPLTYVNFLIWHHDTPIGIAGLGWIGATDGNEAESDRSRAGAAGVIIEPVARGKGYAYEALRMVFDYGFHELGLVEIRVGSHSGNVPMKMLMERKFGLEVEGNSGHDNVDKFGNDLLWIVKTDGH</sequence>
<keyword evidence="3" id="KW-0012">Acyltransferase</keyword>
<keyword evidence="3" id="KW-0808">Transferase</keyword>